<reference evidence="6" key="1">
    <citation type="journal article" date="2021" name="Nat. Commun.">
        <title>Genetic determinants of endophytism in the Arabidopsis root mycobiome.</title>
        <authorList>
            <person name="Mesny F."/>
            <person name="Miyauchi S."/>
            <person name="Thiergart T."/>
            <person name="Pickel B."/>
            <person name="Atanasova L."/>
            <person name="Karlsson M."/>
            <person name="Huettel B."/>
            <person name="Barry K.W."/>
            <person name="Haridas S."/>
            <person name="Chen C."/>
            <person name="Bauer D."/>
            <person name="Andreopoulos W."/>
            <person name="Pangilinan J."/>
            <person name="LaButti K."/>
            <person name="Riley R."/>
            <person name="Lipzen A."/>
            <person name="Clum A."/>
            <person name="Drula E."/>
            <person name="Henrissat B."/>
            <person name="Kohler A."/>
            <person name="Grigoriev I.V."/>
            <person name="Martin F.M."/>
            <person name="Hacquard S."/>
        </authorList>
    </citation>
    <scope>NUCLEOTIDE SEQUENCE</scope>
    <source>
        <strain evidence="6">MPI-SDFR-AT-0120</strain>
    </source>
</reference>
<dbReference type="GO" id="GO:0071944">
    <property type="term" value="C:cell periphery"/>
    <property type="evidence" value="ECO:0007669"/>
    <property type="project" value="UniProtKB-ARBA"/>
</dbReference>
<evidence type="ECO:0000256" key="5">
    <source>
        <dbReference type="SAM" id="Phobius"/>
    </source>
</evidence>
<protein>
    <submittedName>
        <fullName evidence="6">Uncharacterized protein</fullName>
    </submittedName>
</protein>
<evidence type="ECO:0000313" key="7">
    <source>
        <dbReference type="Proteomes" id="UP000813461"/>
    </source>
</evidence>
<feature type="transmembrane region" description="Helical" evidence="5">
    <location>
        <begin position="76"/>
        <end position="99"/>
    </location>
</feature>
<evidence type="ECO:0000313" key="6">
    <source>
        <dbReference type="EMBL" id="KAH7086596.1"/>
    </source>
</evidence>
<gene>
    <name evidence="6" type="ORF">FB567DRAFT_74789</name>
</gene>
<keyword evidence="4 5" id="KW-0472">Membrane</keyword>
<organism evidence="6 7">
    <name type="scientific">Paraphoma chrysanthemicola</name>
    <dbReference type="NCBI Taxonomy" id="798071"/>
    <lineage>
        <taxon>Eukaryota</taxon>
        <taxon>Fungi</taxon>
        <taxon>Dikarya</taxon>
        <taxon>Ascomycota</taxon>
        <taxon>Pezizomycotina</taxon>
        <taxon>Dothideomycetes</taxon>
        <taxon>Pleosporomycetidae</taxon>
        <taxon>Pleosporales</taxon>
        <taxon>Pleosporineae</taxon>
        <taxon>Phaeosphaeriaceae</taxon>
        <taxon>Paraphoma</taxon>
    </lineage>
</organism>
<comment type="caution">
    <text evidence="6">The sequence shown here is derived from an EMBL/GenBank/DDBJ whole genome shotgun (WGS) entry which is preliminary data.</text>
</comment>
<sequence>MLNASLMNDTYNSLVVASPSAYSYPIAVEALLRMTSTNALSSFSSTRTATLSVASTDTTISSTPPKSQTSLSGGTIGGIVVGVLGGIAIVGVVVFLLWWRKHRYAAAAPREYAQPSGHGTNEHLTNSMELISNMPPAEKVAGQGEYVGEMPVQVACEMSAETGRRDITA</sequence>
<dbReference type="PANTHER" id="PTHR15549">
    <property type="entry name" value="PAIRED IMMUNOGLOBULIN-LIKE TYPE 2 RECEPTOR"/>
    <property type="match status" value="1"/>
</dbReference>
<evidence type="ECO:0000256" key="2">
    <source>
        <dbReference type="ARBA" id="ARBA00022692"/>
    </source>
</evidence>
<proteinExistence type="predicted"/>
<evidence type="ECO:0000256" key="3">
    <source>
        <dbReference type="ARBA" id="ARBA00022989"/>
    </source>
</evidence>
<dbReference type="AlphaFoldDB" id="A0A8K0R360"/>
<evidence type="ECO:0000256" key="1">
    <source>
        <dbReference type="ARBA" id="ARBA00004167"/>
    </source>
</evidence>
<evidence type="ECO:0000256" key="4">
    <source>
        <dbReference type="ARBA" id="ARBA00023136"/>
    </source>
</evidence>
<dbReference type="EMBL" id="JAGMVJ010000011">
    <property type="protein sequence ID" value="KAH7086596.1"/>
    <property type="molecule type" value="Genomic_DNA"/>
</dbReference>
<dbReference type="Proteomes" id="UP000813461">
    <property type="component" value="Unassembled WGS sequence"/>
</dbReference>
<dbReference type="GO" id="GO:0016020">
    <property type="term" value="C:membrane"/>
    <property type="evidence" value="ECO:0007669"/>
    <property type="project" value="UniProtKB-SubCell"/>
</dbReference>
<keyword evidence="7" id="KW-1185">Reference proteome</keyword>
<comment type="subcellular location">
    <subcellularLocation>
        <location evidence="1">Membrane</location>
        <topology evidence="1">Single-pass membrane protein</topology>
    </subcellularLocation>
</comment>
<keyword evidence="2 5" id="KW-0812">Transmembrane</keyword>
<accession>A0A8K0R360</accession>
<name>A0A8K0R360_9PLEO</name>
<keyword evidence="3 5" id="KW-1133">Transmembrane helix</keyword>
<dbReference type="InterPro" id="IPR051694">
    <property type="entry name" value="Immunoregulatory_rcpt-like"/>
</dbReference>